<dbReference type="OrthoDB" id="9788394at2"/>
<dbReference type="EMBL" id="CP040428">
    <property type="protein sequence ID" value="QCT19135.1"/>
    <property type="molecule type" value="Genomic_DNA"/>
</dbReference>
<evidence type="ECO:0000256" key="2">
    <source>
        <dbReference type="ARBA" id="ARBA00023134"/>
    </source>
</evidence>
<organism evidence="7 8">
    <name type="scientific">Jejubacter calystegiae</name>
    <dbReference type="NCBI Taxonomy" id="2579935"/>
    <lineage>
        <taxon>Bacteria</taxon>
        <taxon>Pseudomonadati</taxon>
        <taxon>Pseudomonadota</taxon>
        <taxon>Gammaproteobacteria</taxon>
        <taxon>Enterobacterales</taxon>
        <taxon>Enterobacteriaceae</taxon>
        <taxon>Jejubacter</taxon>
    </lineage>
</organism>
<comment type="subcellular location">
    <subcellularLocation>
        <location evidence="4">Cytoplasm</location>
    </subcellularLocation>
</comment>
<dbReference type="Pfam" id="PF03205">
    <property type="entry name" value="MobB"/>
    <property type="match status" value="1"/>
</dbReference>
<evidence type="ECO:0000256" key="1">
    <source>
        <dbReference type="ARBA" id="ARBA00022842"/>
    </source>
</evidence>
<feature type="binding site" evidence="4">
    <location>
        <position position="101"/>
    </location>
    <ligand>
        <name>GTP</name>
        <dbReference type="ChEBI" id="CHEBI:37565"/>
    </ligand>
</feature>
<dbReference type="FunFam" id="3.40.50.300:FF:000920">
    <property type="entry name" value="Molybdopterin-guanine dinucleotide biosynthesis protein B"/>
    <property type="match status" value="1"/>
</dbReference>
<dbReference type="InterPro" id="IPR029044">
    <property type="entry name" value="Nucleotide-diphossugar_trans"/>
</dbReference>
<dbReference type="GO" id="GO:0006777">
    <property type="term" value="P:Mo-molybdopterin cofactor biosynthetic process"/>
    <property type="evidence" value="ECO:0007669"/>
    <property type="project" value="UniProtKB-KW"/>
</dbReference>
<dbReference type="Gene3D" id="3.90.550.10">
    <property type="entry name" value="Spore Coat Polysaccharide Biosynthesis Protein SpsA, Chain A"/>
    <property type="match status" value="1"/>
</dbReference>
<reference evidence="7 8" key="1">
    <citation type="submission" date="2019-05" db="EMBL/GenBank/DDBJ databases">
        <title>Complete genome sequence of Izhakiella calystegiae KSNA2, an endophyte isolated from beach morning glory (Calystegia soldanella).</title>
        <authorList>
            <person name="Jiang L."/>
            <person name="Jeong J.C."/>
            <person name="Kim C.Y."/>
            <person name="Kim D.H."/>
            <person name="Kim S.W."/>
            <person name="Lee j."/>
        </authorList>
    </citation>
    <scope>NUCLEOTIDE SEQUENCE [LARGE SCALE GENOMIC DNA]</scope>
    <source>
        <strain evidence="7 8">KSNA2</strain>
    </source>
</reference>
<evidence type="ECO:0000259" key="6">
    <source>
        <dbReference type="Pfam" id="PF12804"/>
    </source>
</evidence>
<dbReference type="InterPro" id="IPR027417">
    <property type="entry name" value="P-loop_NTPase"/>
</dbReference>
<dbReference type="KEGG" id="izh:FEM41_05420"/>
<dbReference type="InterPro" id="IPR004435">
    <property type="entry name" value="MobB_dom"/>
</dbReference>
<evidence type="ECO:0000313" key="7">
    <source>
        <dbReference type="EMBL" id="QCT19135.1"/>
    </source>
</evidence>
<dbReference type="CDD" id="cd03116">
    <property type="entry name" value="MobB"/>
    <property type="match status" value="1"/>
</dbReference>
<feature type="domain" description="MobA-like NTP transferase" evidence="6">
    <location>
        <begin position="9"/>
        <end position="158"/>
    </location>
</feature>
<evidence type="ECO:0000256" key="4">
    <source>
        <dbReference type="HAMAP-Rule" id="MF_00316"/>
    </source>
</evidence>
<dbReference type="PANTHER" id="PTHR40072">
    <property type="entry name" value="MOLYBDOPTERIN-GUANINE DINUCLEOTIDE BIOSYNTHESIS ADAPTER PROTEIN-RELATED"/>
    <property type="match status" value="1"/>
</dbReference>
<feature type="binding site" evidence="4">
    <location>
        <position position="71"/>
    </location>
    <ligand>
        <name>GTP</name>
        <dbReference type="ChEBI" id="CHEBI:37565"/>
    </ligand>
</feature>
<keyword evidence="4" id="KW-0547">Nucleotide-binding</keyword>
<sequence>MTRLTEVCGVILAGGRATRMGGQDKGLLLLNDQPLWQRIFNRLFPQVGQIIISANRNLESYRQSGLPVISDTLPDYPGPLAGMLSAMQSQSNDWFLFCPCDTPNIPRDLAIRLWQAREKAPAVWINDGERDHPTLALVHRRLIPMLEGYLASGERRVMVFLRQAGGHAVTFSDRKSCFINVNTPQDLERRHLPPLLAIAAWSGTGKTTLLKQLIPLLRERGIRPGLIKHTHHDMDVDKPGKDSYELRKAGANQTLVASRQRWALMTETPDGAEPDLYQLAGRMDSRHLDMILVEGFKHEAIAKIQLYRDGCGHQPEELQPDSHTLALASDVPFDVGLPQLDINQPREIVDFIAEWMKQQRQ</sequence>
<dbReference type="GO" id="GO:0046872">
    <property type="term" value="F:metal ion binding"/>
    <property type="evidence" value="ECO:0007669"/>
    <property type="project" value="UniProtKB-KW"/>
</dbReference>
<dbReference type="InterPro" id="IPR025877">
    <property type="entry name" value="MobA-like_NTP_Trfase"/>
</dbReference>
<dbReference type="NCBIfam" id="TIGR02665">
    <property type="entry name" value="molyb_mobA"/>
    <property type="match status" value="1"/>
</dbReference>
<accession>A0A4P8YES7</accession>
<dbReference type="SUPFAM" id="SSF52540">
    <property type="entry name" value="P-loop containing nucleoside triphosphate hydrolases"/>
    <property type="match status" value="1"/>
</dbReference>
<comment type="caution">
    <text evidence="4">Lacks conserved residue(s) required for the propagation of feature annotation.</text>
</comment>
<dbReference type="NCBIfam" id="NF008021">
    <property type="entry name" value="PRK10751.1"/>
    <property type="match status" value="1"/>
</dbReference>
<keyword evidence="4 7" id="KW-0808">Transferase</keyword>
<dbReference type="PANTHER" id="PTHR40072:SF1">
    <property type="entry name" value="MOLYBDOPTERIN-GUANINE DINUCLEOTIDE BIOSYNTHESIS ADAPTER PROTEIN"/>
    <property type="match status" value="1"/>
</dbReference>
<dbReference type="InterPro" id="IPR013482">
    <property type="entry name" value="Molybde_CF_guanTrfase"/>
</dbReference>
<comment type="function">
    <text evidence="4">Transfers a GMP moiety from GTP to Mo-molybdopterin (Mo-MPT) cofactor (Moco or molybdenum cofactor) to form Mo-molybdopterin guanine dinucleotide (Mo-MGD) cofactor.</text>
</comment>
<feature type="binding site" evidence="4">
    <location>
        <position position="25"/>
    </location>
    <ligand>
        <name>GTP</name>
        <dbReference type="ChEBI" id="CHEBI:37565"/>
    </ligand>
</feature>
<feature type="binding site" evidence="4">
    <location>
        <begin position="12"/>
        <end position="14"/>
    </location>
    <ligand>
        <name>GTP</name>
        <dbReference type="ChEBI" id="CHEBI:37565"/>
    </ligand>
</feature>
<dbReference type="Gene3D" id="3.40.50.300">
    <property type="entry name" value="P-loop containing nucleotide triphosphate hydrolases"/>
    <property type="match status" value="1"/>
</dbReference>
<comment type="cofactor">
    <cofactor evidence="4">
        <name>Mg(2+)</name>
        <dbReference type="ChEBI" id="CHEBI:18420"/>
    </cofactor>
</comment>
<dbReference type="GO" id="GO:0061603">
    <property type="term" value="F:molybdenum cofactor guanylyltransferase activity"/>
    <property type="evidence" value="ECO:0007669"/>
    <property type="project" value="UniProtKB-EC"/>
</dbReference>
<dbReference type="EC" id="2.7.7.77" evidence="4"/>
<dbReference type="AlphaFoldDB" id="A0A4P8YES7"/>
<dbReference type="GO" id="GO:0005525">
    <property type="term" value="F:GTP binding"/>
    <property type="evidence" value="ECO:0007669"/>
    <property type="project" value="UniProtKB-UniRule"/>
</dbReference>
<dbReference type="InterPro" id="IPR052539">
    <property type="entry name" value="MGD_biosynthesis_adapter"/>
</dbReference>
<keyword evidence="7" id="KW-0548">Nucleotidyltransferase</keyword>
<proteinExistence type="inferred from homology"/>
<keyword evidence="1 4" id="KW-0460">Magnesium</keyword>
<keyword evidence="3 4" id="KW-0501">Molybdenum cofactor biosynthesis</keyword>
<keyword evidence="2 4" id="KW-0342">GTP-binding</keyword>
<comment type="subunit">
    <text evidence="4">Monomer.</text>
</comment>
<evidence type="ECO:0000313" key="8">
    <source>
        <dbReference type="Proteomes" id="UP000302163"/>
    </source>
</evidence>
<dbReference type="HAMAP" id="MF_00316">
    <property type="entry name" value="MobA"/>
    <property type="match status" value="1"/>
</dbReference>
<name>A0A4P8YES7_9ENTR</name>
<comment type="catalytic activity">
    <reaction evidence="4">
        <text>Mo-molybdopterin + GTP + H(+) = Mo-molybdopterin guanine dinucleotide + diphosphate</text>
        <dbReference type="Rhea" id="RHEA:34243"/>
        <dbReference type="ChEBI" id="CHEBI:15378"/>
        <dbReference type="ChEBI" id="CHEBI:33019"/>
        <dbReference type="ChEBI" id="CHEBI:37565"/>
        <dbReference type="ChEBI" id="CHEBI:71302"/>
        <dbReference type="ChEBI" id="CHEBI:71310"/>
        <dbReference type="EC" id="2.7.7.77"/>
    </reaction>
</comment>
<feature type="binding site" evidence="4">
    <location>
        <position position="101"/>
    </location>
    <ligand>
        <name>Mg(2+)</name>
        <dbReference type="ChEBI" id="CHEBI:18420"/>
    </ligand>
</feature>
<evidence type="ECO:0000259" key="5">
    <source>
        <dbReference type="Pfam" id="PF03205"/>
    </source>
</evidence>
<keyword evidence="8" id="KW-1185">Reference proteome</keyword>
<feature type="domain" description="Molybdopterin-guanine dinucleotide biosynthesis protein B (MobB)" evidence="5">
    <location>
        <begin position="196"/>
        <end position="330"/>
    </location>
</feature>
<comment type="similarity">
    <text evidence="4">Belongs to the MobA family.</text>
</comment>
<dbReference type="Pfam" id="PF12804">
    <property type="entry name" value="NTP_transf_3"/>
    <property type="match status" value="1"/>
</dbReference>
<dbReference type="SUPFAM" id="SSF53448">
    <property type="entry name" value="Nucleotide-diphospho-sugar transferases"/>
    <property type="match status" value="1"/>
</dbReference>
<protein>
    <recommendedName>
        <fullName evidence="4">Molybdenum cofactor guanylyltransferase</fullName>
        <shortName evidence="4">MoCo guanylyltransferase</shortName>
        <ecNumber evidence="4">2.7.7.77</ecNumber>
    </recommendedName>
    <alternativeName>
        <fullName evidence="4">GTP:molybdopterin guanylyltransferase</fullName>
    </alternativeName>
    <alternativeName>
        <fullName evidence="4">Mo-MPT guanylyltransferase</fullName>
    </alternativeName>
    <alternativeName>
        <fullName evidence="4">Molybdopterin guanylyltransferase</fullName>
    </alternativeName>
    <alternativeName>
        <fullName evidence="4">Molybdopterin-guanine dinucleotide synthase</fullName>
        <shortName evidence="4">MGD synthase</shortName>
    </alternativeName>
</protein>
<dbReference type="Proteomes" id="UP000302163">
    <property type="component" value="Chromosome"/>
</dbReference>
<keyword evidence="4" id="KW-0963">Cytoplasm</keyword>
<keyword evidence="4" id="KW-0479">Metal-binding</keyword>
<gene>
    <name evidence="4 7" type="primary">mobA</name>
    <name evidence="7" type="ORF">FEM41_05420</name>
</gene>
<dbReference type="NCBIfam" id="TIGR00176">
    <property type="entry name" value="mobB"/>
    <property type="match status" value="1"/>
</dbReference>
<dbReference type="CDD" id="cd02503">
    <property type="entry name" value="MobA"/>
    <property type="match status" value="1"/>
</dbReference>
<comment type="domain">
    <text evidence="4">The N-terminal domain determines nucleotide recognition and specific binding, while the C-terminal domain determines the specific binding to the target protein.</text>
</comment>
<evidence type="ECO:0000256" key="3">
    <source>
        <dbReference type="ARBA" id="ARBA00023150"/>
    </source>
</evidence>
<dbReference type="GO" id="GO:0005737">
    <property type="term" value="C:cytoplasm"/>
    <property type="evidence" value="ECO:0007669"/>
    <property type="project" value="UniProtKB-SubCell"/>
</dbReference>